<keyword evidence="3" id="KW-0808">Transferase</keyword>
<evidence type="ECO:0000256" key="3">
    <source>
        <dbReference type="ARBA" id="ARBA00022679"/>
    </source>
</evidence>
<dbReference type="EMBL" id="CAJNJQ010003861">
    <property type="protein sequence ID" value="CAE7205897.1"/>
    <property type="molecule type" value="Genomic_DNA"/>
</dbReference>
<keyword evidence="8" id="KW-0460">Magnesium</keyword>
<dbReference type="GO" id="GO:0070733">
    <property type="term" value="F:AMPylase activity"/>
    <property type="evidence" value="ECO:0007669"/>
    <property type="project" value="TreeGrafter"/>
</dbReference>
<gene>
    <name evidence="10" type="ORF">RDB_LOCUS143518</name>
</gene>
<comment type="similarity">
    <text evidence="2">Belongs to the SELO family.</text>
</comment>
<evidence type="ECO:0000256" key="7">
    <source>
        <dbReference type="ARBA" id="ARBA00022840"/>
    </source>
</evidence>
<sequence length="229" mass="25025">MMQAHGLDFHGTFRALCAFRPEHLDEDGEEDVKGKGEAYGSTLKDIGSLDQGVGMCPIPSGDALAGAPAQEPVTPEPSLTVSAPAQNITYPTPLVALLAKLTPPDLVPPHARELACRAILAWLEKFAVRIAEEEWNLDEREKSMRSVNPRFVLRQWVLEEVIAAVDKDNVAGRGVLAKTLEMATDPFKPWGAEDDTRPENELSEEERAERRFCGVGAKNLLGFQCSCSS</sequence>
<evidence type="ECO:0000256" key="2">
    <source>
        <dbReference type="ARBA" id="ARBA00009747"/>
    </source>
</evidence>
<protein>
    <recommendedName>
        <fullName evidence="9">Selenoprotein O</fullName>
    </recommendedName>
</protein>
<accession>A0A8H3E7T1</accession>
<evidence type="ECO:0000256" key="5">
    <source>
        <dbReference type="ARBA" id="ARBA00022723"/>
    </source>
</evidence>
<keyword evidence="4" id="KW-0548">Nucleotidyltransferase</keyword>
<comment type="cofactor">
    <cofactor evidence="1">
        <name>Mg(2+)</name>
        <dbReference type="ChEBI" id="CHEBI:18420"/>
    </cofactor>
</comment>
<evidence type="ECO:0000313" key="10">
    <source>
        <dbReference type="EMBL" id="CAE7205897.1"/>
    </source>
</evidence>
<evidence type="ECO:0000256" key="6">
    <source>
        <dbReference type="ARBA" id="ARBA00022741"/>
    </source>
</evidence>
<keyword evidence="6" id="KW-0547">Nucleotide-binding</keyword>
<evidence type="ECO:0000256" key="9">
    <source>
        <dbReference type="ARBA" id="ARBA00031547"/>
    </source>
</evidence>
<reference evidence="10" key="1">
    <citation type="submission" date="2021-01" db="EMBL/GenBank/DDBJ databases">
        <authorList>
            <person name="Kaushik A."/>
        </authorList>
    </citation>
    <scope>NUCLEOTIDE SEQUENCE</scope>
    <source>
        <strain evidence="10">AG5</strain>
    </source>
</reference>
<dbReference type="GO" id="GO:0046872">
    <property type="term" value="F:metal ion binding"/>
    <property type="evidence" value="ECO:0007669"/>
    <property type="project" value="UniProtKB-KW"/>
</dbReference>
<keyword evidence="5" id="KW-0479">Metal-binding</keyword>
<organism evidence="10 11">
    <name type="scientific">Rhizoctonia solani</name>
    <dbReference type="NCBI Taxonomy" id="456999"/>
    <lineage>
        <taxon>Eukaryota</taxon>
        <taxon>Fungi</taxon>
        <taxon>Dikarya</taxon>
        <taxon>Basidiomycota</taxon>
        <taxon>Agaricomycotina</taxon>
        <taxon>Agaricomycetes</taxon>
        <taxon>Cantharellales</taxon>
        <taxon>Ceratobasidiaceae</taxon>
        <taxon>Rhizoctonia</taxon>
    </lineage>
</organism>
<evidence type="ECO:0000256" key="8">
    <source>
        <dbReference type="ARBA" id="ARBA00022842"/>
    </source>
</evidence>
<evidence type="ECO:0000256" key="4">
    <source>
        <dbReference type="ARBA" id="ARBA00022695"/>
    </source>
</evidence>
<dbReference type="GO" id="GO:0005524">
    <property type="term" value="F:ATP binding"/>
    <property type="evidence" value="ECO:0007669"/>
    <property type="project" value="UniProtKB-KW"/>
</dbReference>
<dbReference type="PANTHER" id="PTHR32057:SF14">
    <property type="entry name" value="PROTEIN ADENYLYLTRANSFERASE SELO, MITOCHONDRIAL"/>
    <property type="match status" value="1"/>
</dbReference>
<dbReference type="PANTHER" id="PTHR32057">
    <property type="entry name" value="PROTEIN ADENYLYLTRANSFERASE SELO, MITOCHONDRIAL"/>
    <property type="match status" value="1"/>
</dbReference>
<dbReference type="InterPro" id="IPR003846">
    <property type="entry name" value="SelO"/>
</dbReference>
<keyword evidence="7" id="KW-0067">ATP-binding</keyword>
<name>A0A8H3E7T1_9AGAM</name>
<dbReference type="Proteomes" id="UP000663827">
    <property type="component" value="Unassembled WGS sequence"/>
</dbReference>
<evidence type="ECO:0000313" key="11">
    <source>
        <dbReference type="Proteomes" id="UP000663827"/>
    </source>
</evidence>
<dbReference type="AlphaFoldDB" id="A0A8H3E7T1"/>
<comment type="caution">
    <text evidence="10">The sequence shown here is derived from an EMBL/GenBank/DDBJ whole genome shotgun (WGS) entry which is preliminary data.</text>
</comment>
<proteinExistence type="inferred from homology"/>
<dbReference type="GO" id="GO:0005739">
    <property type="term" value="C:mitochondrion"/>
    <property type="evidence" value="ECO:0007669"/>
    <property type="project" value="TreeGrafter"/>
</dbReference>
<evidence type="ECO:0000256" key="1">
    <source>
        <dbReference type="ARBA" id="ARBA00001946"/>
    </source>
</evidence>